<keyword evidence="1" id="KW-0472">Membrane</keyword>
<sequence>MTPPMEESARDLLVRIDERVKAIQIDIKDINETRSCASHGVKIRNLERMVWGCLAGLAGLGVRIIYSAIR</sequence>
<feature type="transmembrane region" description="Helical" evidence="1">
    <location>
        <begin position="49"/>
        <end position="69"/>
    </location>
</feature>
<gene>
    <name evidence="2" type="ordered locus">Daes_0459</name>
</gene>
<protein>
    <submittedName>
        <fullName evidence="2">Uncharacterized protein</fullName>
    </submittedName>
</protein>
<proteinExistence type="predicted"/>
<reference evidence="2 3" key="2">
    <citation type="journal article" date="2014" name="Genome Announc.">
        <title>Complete Genome Sequence of the Subsurface, Mesophilic Sulfate-Reducing Bacterium Desulfovibrio aespoeensis Aspo-2.</title>
        <authorList>
            <person name="Pedersen K."/>
            <person name="Bengtsson A."/>
            <person name="Edlund J."/>
            <person name="Rabe L."/>
            <person name="Hazen T."/>
            <person name="Chakraborty R."/>
            <person name="Goodwin L."/>
            <person name="Shapiro N."/>
        </authorList>
    </citation>
    <scope>NUCLEOTIDE SEQUENCE [LARGE SCALE GENOMIC DNA]</scope>
    <source>
        <strain evidence="3">ATCC 700646 / DSM 10631 / Aspo-2</strain>
    </source>
</reference>
<dbReference type="Proteomes" id="UP000002191">
    <property type="component" value="Chromosome"/>
</dbReference>
<keyword evidence="1" id="KW-0812">Transmembrane</keyword>
<evidence type="ECO:0000313" key="3">
    <source>
        <dbReference type="Proteomes" id="UP000002191"/>
    </source>
</evidence>
<dbReference type="EMBL" id="CP002431">
    <property type="protein sequence ID" value="ADU61480.1"/>
    <property type="molecule type" value="Genomic_DNA"/>
</dbReference>
<name>E6VXM2_PSEA9</name>
<dbReference type="HOGENOM" id="CLU_2769010_0_0_7"/>
<dbReference type="eggNOG" id="ENOG5032DZW">
    <property type="taxonomic scope" value="Bacteria"/>
</dbReference>
<evidence type="ECO:0000313" key="2">
    <source>
        <dbReference type="EMBL" id="ADU61480.1"/>
    </source>
</evidence>
<dbReference type="STRING" id="643562.Daes_0459"/>
<accession>E6VXM2</accession>
<dbReference type="KEGG" id="das:Daes_0459"/>
<organism evidence="2 3">
    <name type="scientific">Pseudodesulfovibrio aespoeensis (strain ATCC 700646 / DSM 10631 / Aspo-2)</name>
    <name type="common">Desulfovibrio aespoeensis</name>
    <dbReference type="NCBI Taxonomy" id="643562"/>
    <lineage>
        <taxon>Bacteria</taxon>
        <taxon>Pseudomonadati</taxon>
        <taxon>Thermodesulfobacteriota</taxon>
        <taxon>Desulfovibrionia</taxon>
        <taxon>Desulfovibrionales</taxon>
        <taxon>Desulfovibrionaceae</taxon>
    </lineage>
</organism>
<keyword evidence="1" id="KW-1133">Transmembrane helix</keyword>
<dbReference type="AlphaFoldDB" id="E6VXM2"/>
<evidence type="ECO:0000256" key="1">
    <source>
        <dbReference type="SAM" id="Phobius"/>
    </source>
</evidence>
<reference evidence="3" key="1">
    <citation type="submission" date="2010-12" db="EMBL/GenBank/DDBJ databases">
        <title>Complete sequence of Desulfovibrio aespoeensis Aspo-2.</title>
        <authorList>
            <consortium name="US DOE Joint Genome Institute"/>
            <person name="Lucas S."/>
            <person name="Copeland A."/>
            <person name="Lapidus A."/>
            <person name="Cheng J.-F."/>
            <person name="Goodwin L."/>
            <person name="Pitluck S."/>
            <person name="Chertkov O."/>
            <person name="Misra M."/>
            <person name="Detter J.C."/>
            <person name="Han C."/>
            <person name="Tapia R."/>
            <person name="Land M."/>
            <person name="Hauser L."/>
            <person name="Kyrpides N."/>
            <person name="Ivanova N."/>
            <person name="Ovchinnikova G."/>
            <person name="Pedersen K."/>
            <person name="Jagevall S."/>
            <person name="Hazen T."/>
            <person name="Woyke T."/>
        </authorList>
    </citation>
    <scope>NUCLEOTIDE SEQUENCE [LARGE SCALE GENOMIC DNA]</scope>
    <source>
        <strain evidence="3">ATCC 700646 / DSM 10631 / Aspo-2</strain>
    </source>
</reference>
<keyword evidence="3" id="KW-1185">Reference proteome</keyword>